<reference evidence="3 4" key="1">
    <citation type="submission" date="2015-12" db="EMBL/GenBank/DDBJ databases">
        <title>Draft genome sequence of Acidibacillus ferrooxidans ITV001, isolated from a chalcopyrite acid mine drainage site in Brazil.</title>
        <authorList>
            <person name="Dall'Agnol H."/>
            <person name="Nancucheo I."/>
            <person name="Johnson B."/>
            <person name="Oliveira R."/>
            <person name="Leite L."/>
            <person name="Pylro V."/>
            <person name="Nunes G.L."/>
            <person name="Tzotzos G."/>
            <person name="Fernandes G.R."/>
            <person name="Dutra J."/>
            <person name="Orellana S.C."/>
            <person name="Oliveira G."/>
        </authorList>
    </citation>
    <scope>NUCLEOTIDE SEQUENCE [LARGE SCALE GENOMIC DNA]</scope>
    <source>
        <strain evidence="4">ITV01</strain>
    </source>
</reference>
<dbReference type="RefSeq" id="WP_067712049.1">
    <property type="nucleotide sequence ID" value="NZ_LPVJ01000008.1"/>
</dbReference>
<dbReference type="PANTHER" id="PTHR42951:SF9">
    <property type="entry name" value="METAL-DEPENDENT HYDROLASE"/>
    <property type="match status" value="1"/>
</dbReference>
<dbReference type="Gene3D" id="3.60.15.10">
    <property type="entry name" value="Ribonuclease Z/Hydroxyacylglutathione hydrolase-like"/>
    <property type="match status" value="1"/>
</dbReference>
<keyword evidence="4" id="KW-1185">Reference proteome</keyword>
<dbReference type="Proteomes" id="UP000053557">
    <property type="component" value="Unassembled WGS sequence"/>
</dbReference>
<dbReference type="Pfam" id="PF00753">
    <property type="entry name" value="Lactamase_B"/>
    <property type="match status" value="1"/>
</dbReference>
<dbReference type="SUPFAM" id="SSF56281">
    <property type="entry name" value="Metallo-hydrolase/oxidoreductase"/>
    <property type="match status" value="1"/>
</dbReference>
<dbReference type="PANTHER" id="PTHR42951">
    <property type="entry name" value="METALLO-BETA-LACTAMASE DOMAIN-CONTAINING"/>
    <property type="match status" value="1"/>
</dbReference>
<dbReference type="InterPro" id="IPR050855">
    <property type="entry name" value="NDM-1-like"/>
</dbReference>
<dbReference type="CDD" id="cd07721">
    <property type="entry name" value="yflN-like_MBL-fold"/>
    <property type="match status" value="1"/>
</dbReference>
<dbReference type="InterPro" id="IPR036866">
    <property type="entry name" value="RibonucZ/Hydroxyglut_hydro"/>
</dbReference>
<protein>
    <recommendedName>
        <fullName evidence="2">Metallo-beta-lactamase domain-containing protein</fullName>
    </recommendedName>
</protein>
<evidence type="ECO:0000313" key="4">
    <source>
        <dbReference type="Proteomes" id="UP000053557"/>
    </source>
</evidence>
<sequence>MRIIHDEFLYQLTFLPGIFPVNCYFVREDDGLTLLDTALPYSAEGIVTAAKTLNIPIVRIVLTHAHGDHIGALDTLKKELPNASVSISFRDARLLRGDRTLDADEPNSPIRGGLPKPNTIQTTPDHLLKDGDRIGSLLAISTPGHTPGSMSFIDTRNRYLIAGDAFQTRGGFAVAGQFRLLFPFPAMATWNKEEAMRSARRIREFRPALLAVGHGIMVKNPIEFIDRAIER</sequence>
<accession>A0A117SYH8</accession>
<name>A0A117SYH8_9BACL</name>
<proteinExistence type="predicted"/>
<dbReference type="AlphaFoldDB" id="A0A117SYH8"/>
<dbReference type="InterPro" id="IPR001279">
    <property type="entry name" value="Metallo-B-lactamas"/>
</dbReference>
<evidence type="ECO:0000313" key="3">
    <source>
        <dbReference type="EMBL" id="KUO96980.1"/>
    </source>
</evidence>
<evidence type="ECO:0000256" key="1">
    <source>
        <dbReference type="SAM" id="MobiDB-lite"/>
    </source>
</evidence>
<feature type="domain" description="Metallo-beta-lactamase" evidence="2">
    <location>
        <begin position="20"/>
        <end position="214"/>
    </location>
</feature>
<evidence type="ECO:0000259" key="2">
    <source>
        <dbReference type="SMART" id="SM00849"/>
    </source>
</evidence>
<dbReference type="OrthoDB" id="9802248at2"/>
<comment type="caution">
    <text evidence="3">The sequence shown here is derived from an EMBL/GenBank/DDBJ whole genome shotgun (WGS) entry which is preliminary data.</text>
</comment>
<feature type="region of interest" description="Disordered" evidence="1">
    <location>
        <begin position="100"/>
        <end position="119"/>
    </location>
</feature>
<organism evidence="3 4">
    <name type="scientific">Ferroacidibacillus organovorans</name>
    <dbReference type="NCBI Taxonomy" id="1765683"/>
    <lineage>
        <taxon>Bacteria</taxon>
        <taxon>Bacillati</taxon>
        <taxon>Bacillota</taxon>
        <taxon>Bacilli</taxon>
        <taxon>Bacillales</taxon>
        <taxon>Alicyclobacillaceae</taxon>
        <taxon>Ferroacidibacillus</taxon>
    </lineage>
</organism>
<dbReference type="SMART" id="SM00849">
    <property type="entry name" value="Lactamase_B"/>
    <property type="match status" value="1"/>
</dbReference>
<dbReference type="EMBL" id="LPVJ01000008">
    <property type="protein sequence ID" value="KUO96980.1"/>
    <property type="molecule type" value="Genomic_DNA"/>
</dbReference>
<gene>
    <name evidence="3" type="ORF">ATW55_12905</name>
</gene>